<gene>
    <name evidence="3" type="ORF">O1Q98_15335</name>
</gene>
<evidence type="ECO:0000256" key="1">
    <source>
        <dbReference type="ARBA" id="ARBA00022729"/>
    </source>
</evidence>
<evidence type="ECO:0000313" key="3">
    <source>
        <dbReference type="EMBL" id="WFN55007.1"/>
    </source>
</evidence>
<keyword evidence="1" id="KW-0732">Signal</keyword>
<name>A0ABY8G4Y2_9GAMM</name>
<dbReference type="Pfam" id="PF07338">
    <property type="entry name" value="YdgH_BhsA-like"/>
    <property type="match status" value="1"/>
</dbReference>
<organism evidence="3 4">
    <name type="scientific">Dickeya lacustris</name>
    <dbReference type="NCBI Taxonomy" id="2259638"/>
    <lineage>
        <taxon>Bacteria</taxon>
        <taxon>Pseudomonadati</taxon>
        <taxon>Pseudomonadota</taxon>
        <taxon>Gammaproteobacteria</taxon>
        <taxon>Enterobacterales</taxon>
        <taxon>Pectobacteriaceae</taxon>
        <taxon>Dickeya</taxon>
    </lineage>
</organism>
<evidence type="ECO:0000259" key="2">
    <source>
        <dbReference type="Pfam" id="PF07338"/>
    </source>
</evidence>
<dbReference type="InterPro" id="IPR010854">
    <property type="entry name" value="YdgH/BhsA/McbA-like_dom"/>
</dbReference>
<keyword evidence="4" id="KW-1185">Reference proteome</keyword>
<accession>A0ABY8G4Y2</accession>
<reference evidence="3 4" key="1">
    <citation type="submission" date="2022-12" db="EMBL/GenBank/DDBJ databases">
        <title>Complete genome sequencing of Dickeya lacustris type strain LMG30899.</title>
        <authorList>
            <person name="Dobhal S."/>
            <person name="Arizala D."/>
            <person name="Arif M."/>
        </authorList>
    </citation>
    <scope>NUCLEOTIDE SEQUENCE [LARGE SCALE GENOMIC DNA]</scope>
    <source>
        <strain evidence="3 4">LMG30899</strain>
    </source>
</reference>
<protein>
    <submittedName>
        <fullName evidence="3">DUF1471 domain-containing protein</fullName>
    </submittedName>
</protein>
<dbReference type="Proteomes" id="UP001219630">
    <property type="component" value="Chromosome"/>
</dbReference>
<dbReference type="InterPro" id="IPR025543">
    <property type="entry name" value="Dodecin-like"/>
</dbReference>
<dbReference type="InterPro" id="IPR036275">
    <property type="entry name" value="YdgH-like_sf"/>
</dbReference>
<sequence length="78" mass="8885">MQSALLEKVESVSVNVCCTLDDASAEIARQATARGLPYYRIVSLMQVERLRRDNWRGYAIFYRLSPAHSPHQSDISSR</sequence>
<feature type="domain" description="YdgH/BhsA/McbA-like" evidence="2">
    <location>
        <begin position="6"/>
        <end position="63"/>
    </location>
</feature>
<dbReference type="Gene3D" id="3.30.1660.10">
    <property type="entry name" value="Flavin-binding protein dodecin"/>
    <property type="match status" value="1"/>
</dbReference>
<proteinExistence type="predicted"/>
<evidence type="ECO:0000313" key="4">
    <source>
        <dbReference type="Proteomes" id="UP001219630"/>
    </source>
</evidence>
<dbReference type="EMBL" id="CP114280">
    <property type="protein sequence ID" value="WFN55007.1"/>
    <property type="molecule type" value="Genomic_DNA"/>
</dbReference>
<dbReference type="SUPFAM" id="SSF159871">
    <property type="entry name" value="YdgH-like"/>
    <property type="match status" value="1"/>
</dbReference>
<dbReference type="RefSeq" id="WP_125260532.1">
    <property type="nucleotide sequence ID" value="NZ_CP114280.1"/>
</dbReference>